<evidence type="ECO:0000256" key="1">
    <source>
        <dbReference type="ARBA" id="ARBA00010638"/>
    </source>
</evidence>
<dbReference type="GO" id="GO:0035999">
    <property type="term" value="P:tetrahydrofolate interconversion"/>
    <property type="evidence" value="ECO:0007669"/>
    <property type="project" value="TreeGrafter"/>
</dbReference>
<dbReference type="NCBIfam" id="TIGR02727">
    <property type="entry name" value="MTHFS_bact"/>
    <property type="match status" value="1"/>
</dbReference>
<organism evidence="9">
    <name type="scientific">freshwater metagenome</name>
    <dbReference type="NCBI Taxonomy" id="449393"/>
    <lineage>
        <taxon>unclassified sequences</taxon>
        <taxon>metagenomes</taxon>
        <taxon>ecological metagenomes</taxon>
    </lineage>
</organism>
<dbReference type="EMBL" id="CAEZZD010000062">
    <property type="protein sequence ID" value="CAB4747455.1"/>
    <property type="molecule type" value="Genomic_DNA"/>
</dbReference>
<evidence type="ECO:0000313" key="10">
    <source>
        <dbReference type="EMBL" id="CAB5024466.1"/>
    </source>
</evidence>
<name>A0A6J7BS15_9ZZZZ</name>
<evidence type="ECO:0000313" key="8">
    <source>
        <dbReference type="EMBL" id="CAB4803301.1"/>
    </source>
</evidence>
<dbReference type="PIRSF" id="PIRSF006806">
    <property type="entry name" value="FTHF_cligase"/>
    <property type="match status" value="1"/>
</dbReference>
<dbReference type="EMBL" id="CAFBIX010000027">
    <property type="protein sequence ID" value="CAB4848342.1"/>
    <property type="molecule type" value="Genomic_DNA"/>
</dbReference>
<dbReference type="GO" id="GO:0009396">
    <property type="term" value="P:folic acid-containing compound biosynthetic process"/>
    <property type="evidence" value="ECO:0007669"/>
    <property type="project" value="TreeGrafter"/>
</dbReference>
<evidence type="ECO:0000313" key="11">
    <source>
        <dbReference type="EMBL" id="CAB5043780.1"/>
    </source>
</evidence>
<evidence type="ECO:0000313" key="4">
    <source>
        <dbReference type="EMBL" id="CAB4337893.1"/>
    </source>
</evidence>
<dbReference type="PANTHER" id="PTHR23407:SF1">
    <property type="entry name" value="5-FORMYLTETRAHYDROFOLATE CYCLO-LIGASE"/>
    <property type="match status" value="1"/>
</dbReference>
<evidence type="ECO:0000313" key="5">
    <source>
        <dbReference type="EMBL" id="CAB4340550.1"/>
    </source>
</evidence>
<sequence length="189" mass="20263">MVSRSKDTVRQQSIEARSARETSEIIAAGNAIAAHDWNMLCPGKLVTCFVAMATEPPTSQLRDQLRALGKSVALPVMQAGNTLAWGYDDDSLTQNSYGILEPNISKIDLNSASAIIIPALRVGLDGTRLGRGAGYYDRALAKLSPHSQGGPLRICLVFDDDVDDSVPSESHDAPIDVIVTPTKVTWVTT</sequence>
<dbReference type="InterPro" id="IPR024185">
    <property type="entry name" value="FTHF_cligase-like_sf"/>
</dbReference>
<dbReference type="InterPro" id="IPR002698">
    <property type="entry name" value="FTHF_cligase"/>
</dbReference>
<comment type="similarity">
    <text evidence="1">Belongs to the 5-formyltetrahydrofolate cyclo-ligase family.</text>
</comment>
<proteinExistence type="inferred from homology"/>
<evidence type="ECO:0000313" key="7">
    <source>
        <dbReference type="EMBL" id="CAB4747455.1"/>
    </source>
</evidence>
<dbReference type="Gene3D" id="3.40.50.10420">
    <property type="entry name" value="NagB/RpiA/CoA transferase-like"/>
    <property type="match status" value="1"/>
</dbReference>
<dbReference type="EMBL" id="CAFAAO010000008">
    <property type="protein sequence ID" value="CAB4803301.1"/>
    <property type="molecule type" value="Genomic_DNA"/>
</dbReference>
<dbReference type="InterPro" id="IPR037171">
    <property type="entry name" value="NagB/RpiA_transferase-like"/>
</dbReference>
<evidence type="ECO:0000313" key="6">
    <source>
        <dbReference type="EMBL" id="CAB4710814.1"/>
    </source>
</evidence>
<keyword evidence="2" id="KW-0547">Nucleotide-binding</keyword>
<evidence type="ECO:0000313" key="9">
    <source>
        <dbReference type="EMBL" id="CAB4848342.1"/>
    </source>
</evidence>
<dbReference type="EMBL" id="CAEZYC010000046">
    <property type="protein sequence ID" value="CAB4710814.1"/>
    <property type="molecule type" value="Genomic_DNA"/>
</dbReference>
<dbReference type="Pfam" id="PF01812">
    <property type="entry name" value="5-FTHF_cyc-lig"/>
    <property type="match status" value="1"/>
</dbReference>
<dbReference type="GO" id="GO:0005524">
    <property type="term" value="F:ATP binding"/>
    <property type="evidence" value="ECO:0007669"/>
    <property type="project" value="UniProtKB-KW"/>
</dbReference>
<protein>
    <submittedName>
        <fullName evidence="9">Unannotated protein</fullName>
    </submittedName>
</protein>
<gene>
    <name evidence="6" type="ORF">UFOPK2648_00883</name>
    <name evidence="7" type="ORF">UFOPK2824_00519</name>
    <name evidence="8" type="ORF">UFOPK3037_00784</name>
    <name evidence="9" type="ORF">UFOPK3278_00783</name>
    <name evidence="4" type="ORF">UFOPK3406_00736</name>
    <name evidence="5" type="ORF">UFOPK3925_00943</name>
    <name evidence="10" type="ORF">UFOPK4097_01132</name>
    <name evidence="11" type="ORF">UFOPK4301_00039</name>
</gene>
<dbReference type="EMBL" id="CAESAD010000006">
    <property type="protein sequence ID" value="CAB4340550.1"/>
    <property type="molecule type" value="Genomic_DNA"/>
</dbReference>
<dbReference type="SUPFAM" id="SSF100950">
    <property type="entry name" value="NagB/RpiA/CoA transferase-like"/>
    <property type="match status" value="1"/>
</dbReference>
<evidence type="ECO:0000256" key="2">
    <source>
        <dbReference type="ARBA" id="ARBA00022741"/>
    </source>
</evidence>
<evidence type="ECO:0000256" key="3">
    <source>
        <dbReference type="ARBA" id="ARBA00022840"/>
    </source>
</evidence>
<dbReference type="GO" id="GO:0030272">
    <property type="term" value="F:5-formyltetrahydrofolate cyclo-ligase activity"/>
    <property type="evidence" value="ECO:0007669"/>
    <property type="project" value="TreeGrafter"/>
</dbReference>
<dbReference type="EMBL" id="CAFBPK010000019">
    <property type="protein sequence ID" value="CAB5024466.1"/>
    <property type="molecule type" value="Genomic_DNA"/>
</dbReference>
<accession>A0A6J7BS15</accession>
<reference evidence="9" key="1">
    <citation type="submission" date="2020-05" db="EMBL/GenBank/DDBJ databases">
        <authorList>
            <person name="Chiriac C."/>
            <person name="Salcher M."/>
            <person name="Ghai R."/>
            <person name="Kavagutti S V."/>
        </authorList>
    </citation>
    <scope>NUCLEOTIDE SEQUENCE</scope>
</reference>
<keyword evidence="3" id="KW-0067">ATP-binding</keyword>
<dbReference type="EMBL" id="CAFBQG010000002">
    <property type="protein sequence ID" value="CAB5043780.1"/>
    <property type="molecule type" value="Genomic_DNA"/>
</dbReference>
<dbReference type="EMBL" id="CAESAI010000014">
    <property type="protein sequence ID" value="CAB4337893.1"/>
    <property type="molecule type" value="Genomic_DNA"/>
</dbReference>
<dbReference type="PANTHER" id="PTHR23407">
    <property type="entry name" value="ATPASE INHIBITOR/5-FORMYLTETRAHYDROFOLATE CYCLO-LIGASE"/>
    <property type="match status" value="1"/>
</dbReference>
<dbReference type="AlphaFoldDB" id="A0A6J7BS15"/>